<keyword evidence="2" id="KW-0689">Ribosomal protein</keyword>
<dbReference type="VEuPathDB" id="ToxoDB:CSUI_000815"/>
<name>A0A2C6LCJ9_9APIC</name>
<dbReference type="SUPFAM" id="SSF55811">
    <property type="entry name" value="Nudix"/>
    <property type="match status" value="1"/>
</dbReference>
<dbReference type="GO" id="GO:0005762">
    <property type="term" value="C:mitochondrial large ribosomal subunit"/>
    <property type="evidence" value="ECO:0007669"/>
    <property type="project" value="TreeGrafter"/>
</dbReference>
<dbReference type="EMBL" id="MIGC01000309">
    <property type="protein sequence ID" value="PHJ25329.1"/>
    <property type="molecule type" value="Genomic_DNA"/>
</dbReference>
<keyword evidence="2" id="KW-0687">Ribonucleoprotein</keyword>
<organism evidence="2 3">
    <name type="scientific">Cystoisospora suis</name>
    <dbReference type="NCBI Taxonomy" id="483139"/>
    <lineage>
        <taxon>Eukaryota</taxon>
        <taxon>Sar</taxon>
        <taxon>Alveolata</taxon>
        <taxon>Apicomplexa</taxon>
        <taxon>Conoidasida</taxon>
        <taxon>Coccidia</taxon>
        <taxon>Eucoccidiorida</taxon>
        <taxon>Eimeriorina</taxon>
        <taxon>Sarcocystidae</taxon>
        <taxon>Cystoisospora</taxon>
    </lineage>
</organism>
<dbReference type="InterPro" id="IPR015797">
    <property type="entry name" value="NUDIX_hydrolase-like_dom_sf"/>
</dbReference>
<accession>A0A2C6LCJ9</accession>
<feature type="compositionally biased region" description="Polar residues" evidence="1">
    <location>
        <begin position="7"/>
        <end position="16"/>
    </location>
</feature>
<dbReference type="PANTHER" id="PTHR13124:SF12">
    <property type="entry name" value="LARGE RIBOSOMAL SUBUNIT PROTEIN ML46"/>
    <property type="match status" value="1"/>
</dbReference>
<reference evidence="2 3" key="1">
    <citation type="journal article" date="2017" name="Int. J. Parasitol.">
        <title>The genome of the protozoan parasite Cystoisospora suis and a reverse vaccinology approach to identify vaccine candidates.</title>
        <authorList>
            <person name="Palmieri N."/>
            <person name="Shrestha A."/>
            <person name="Ruttkowski B."/>
            <person name="Beck T."/>
            <person name="Vogl C."/>
            <person name="Tomley F."/>
            <person name="Blake D.P."/>
            <person name="Joachim A."/>
        </authorList>
    </citation>
    <scope>NUCLEOTIDE SEQUENCE [LARGE SCALE GENOMIC DNA]</scope>
    <source>
        <strain evidence="2 3">Wien I</strain>
    </source>
</reference>
<evidence type="ECO:0000313" key="2">
    <source>
        <dbReference type="EMBL" id="PHJ25329.1"/>
    </source>
</evidence>
<protein>
    <submittedName>
        <fullName evidence="2">Ribosomal protein l46</fullName>
    </submittedName>
</protein>
<dbReference type="Gene3D" id="3.90.79.10">
    <property type="entry name" value="Nucleoside Triphosphate Pyrophosphohydrolase"/>
    <property type="match status" value="1"/>
</dbReference>
<keyword evidence="3" id="KW-1185">Reference proteome</keyword>
<dbReference type="OrthoDB" id="414075at2759"/>
<comment type="caution">
    <text evidence="2">The sequence shown here is derived from an EMBL/GenBank/DDBJ whole genome shotgun (WGS) entry which is preliminary data.</text>
</comment>
<evidence type="ECO:0000256" key="1">
    <source>
        <dbReference type="SAM" id="MobiDB-lite"/>
    </source>
</evidence>
<dbReference type="RefSeq" id="XP_067927001.1">
    <property type="nucleotide sequence ID" value="XM_068061022.1"/>
</dbReference>
<dbReference type="GO" id="GO:0003735">
    <property type="term" value="F:structural constituent of ribosome"/>
    <property type="evidence" value="ECO:0007669"/>
    <property type="project" value="InterPro"/>
</dbReference>
<dbReference type="AlphaFoldDB" id="A0A2C6LCJ9"/>
<dbReference type="Proteomes" id="UP000221165">
    <property type="component" value="Unassembled WGS sequence"/>
</dbReference>
<proteinExistence type="predicted"/>
<evidence type="ECO:0000313" key="3">
    <source>
        <dbReference type="Proteomes" id="UP000221165"/>
    </source>
</evidence>
<feature type="region of interest" description="Disordered" evidence="1">
    <location>
        <begin position="265"/>
        <end position="293"/>
    </location>
</feature>
<sequence>MTLARQVFSSSVSRLTPSPGKRFSRLGKPRYAVSHTERRTCLYVPCSPVPSAGQEASIFQVSHYSSAPPPTTSHHPRRPVLASRTSRCPLSFACPPSVRQPGGLGASLCTSSAPSCRRSLATISRVDRACSSPAVPTDAASGSFQRLSPADRRLSLFFCNPPPEYPISLHGGYKVQAALCVDRLPLVYEEPPYESHWRQFKAKWEARTKNGLELADEITFMKFPFHFFETEQIQKQKEELISKTGDAEVSELELLLSQEGFSGTRALKQDKRREAEPDDASTVGTQKLGHQGGLRSLEREPRKMLYLIVKYGNSWQFPLADRIHGQSMRRTLHRLCKEQLGAEYSPFHLGYCPFYYDKRTYKEPKSPVLGRKIFYYRAHHVPGGAHVNIPESSPVNDYAWVTREELPAYLSERKARAVLPGLMLE</sequence>
<dbReference type="GeneID" id="94424233"/>
<feature type="region of interest" description="Disordered" evidence="1">
    <location>
        <begin position="1"/>
        <end position="23"/>
    </location>
</feature>
<dbReference type="PANTHER" id="PTHR13124">
    <property type="entry name" value="39S RIBOSOMAL PROTEIN L46, MITOCHONDRIAL PRECURSOR-RELATED"/>
    <property type="match status" value="1"/>
</dbReference>
<gene>
    <name evidence="2" type="ORF">CSUI_000815</name>
</gene>
<dbReference type="InterPro" id="IPR040008">
    <property type="entry name" value="Ribosomal_mL46"/>
</dbReference>